<accession>A0A8X7V781</accession>
<proteinExistence type="predicted"/>
<keyword evidence="2" id="KW-1185">Reference proteome</keyword>
<name>A0A8X7V781_BRACI</name>
<dbReference type="AlphaFoldDB" id="A0A8X7V781"/>
<organism evidence="1 2">
    <name type="scientific">Brassica carinata</name>
    <name type="common">Ethiopian mustard</name>
    <name type="synonym">Abyssinian cabbage</name>
    <dbReference type="NCBI Taxonomy" id="52824"/>
    <lineage>
        <taxon>Eukaryota</taxon>
        <taxon>Viridiplantae</taxon>
        <taxon>Streptophyta</taxon>
        <taxon>Embryophyta</taxon>
        <taxon>Tracheophyta</taxon>
        <taxon>Spermatophyta</taxon>
        <taxon>Magnoliopsida</taxon>
        <taxon>eudicotyledons</taxon>
        <taxon>Gunneridae</taxon>
        <taxon>Pentapetalae</taxon>
        <taxon>rosids</taxon>
        <taxon>malvids</taxon>
        <taxon>Brassicales</taxon>
        <taxon>Brassicaceae</taxon>
        <taxon>Brassiceae</taxon>
        <taxon>Brassica</taxon>
    </lineage>
</organism>
<gene>
    <name evidence="1" type="ORF">Bca52824_033600</name>
</gene>
<reference evidence="1 2" key="1">
    <citation type="submission" date="2020-02" db="EMBL/GenBank/DDBJ databases">
        <authorList>
            <person name="Ma Q."/>
            <person name="Huang Y."/>
            <person name="Song X."/>
            <person name="Pei D."/>
        </authorList>
    </citation>
    <scope>NUCLEOTIDE SEQUENCE [LARGE SCALE GENOMIC DNA]</scope>
    <source>
        <strain evidence="1">Sxm20200214</strain>
        <tissue evidence="1">Leaf</tissue>
    </source>
</reference>
<evidence type="ECO:0000313" key="2">
    <source>
        <dbReference type="Proteomes" id="UP000886595"/>
    </source>
</evidence>
<dbReference type="EMBL" id="JAAMPC010000007">
    <property type="protein sequence ID" value="KAG2304949.1"/>
    <property type="molecule type" value="Genomic_DNA"/>
</dbReference>
<protein>
    <submittedName>
        <fullName evidence="1">Uncharacterized protein</fullName>
    </submittedName>
</protein>
<sequence>MDSSVRETRDPCCLMKTHFLKPYVTSIDGPVAELPPPRRRVSVSSSDLKVLSLSSSTNGFRCPDRSFKSWIRKMEALHEPAWRKAGIFEREGKDCSDYEQSSCVSQLQ</sequence>
<comment type="caution">
    <text evidence="1">The sequence shown here is derived from an EMBL/GenBank/DDBJ whole genome shotgun (WGS) entry which is preliminary data.</text>
</comment>
<dbReference type="Proteomes" id="UP000886595">
    <property type="component" value="Unassembled WGS sequence"/>
</dbReference>
<evidence type="ECO:0000313" key="1">
    <source>
        <dbReference type="EMBL" id="KAG2304949.1"/>
    </source>
</evidence>